<dbReference type="InterPro" id="IPR044644">
    <property type="entry name" value="DinF-like"/>
</dbReference>
<dbReference type="Proteomes" id="UP001139408">
    <property type="component" value="Unassembled WGS sequence"/>
</dbReference>
<keyword evidence="8" id="KW-1185">Reference proteome</keyword>
<feature type="transmembrane region" description="Helical" evidence="6">
    <location>
        <begin position="360"/>
        <end position="377"/>
    </location>
</feature>
<accession>A0A9X1Z8J4</accession>
<dbReference type="RefSeq" id="WP_188926314.1">
    <property type="nucleotide sequence ID" value="NZ_BMQI01000043.1"/>
</dbReference>
<feature type="transmembrane region" description="Helical" evidence="6">
    <location>
        <begin position="48"/>
        <end position="72"/>
    </location>
</feature>
<comment type="similarity">
    <text evidence="2">Belongs to the multi antimicrobial extrusion (MATE) (TC 2.A.66.1) family.</text>
</comment>
<dbReference type="PANTHER" id="PTHR42893:SF46">
    <property type="entry name" value="PROTEIN DETOXIFICATION 44, CHLOROPLASTIC"/>
    <property type="match status" value="1"/>
</dbReference>
<protein>
    <submittedName>
        <fullName evidence="7">MATE family efflux transporter</fullName>
    </submittedName>
</protein>
<name>A0A9X1Z8J4_9GAMM</name>
<comment type="subcellular location">
    <subcellularLocation>
        <location evidence="1">Membrane</location>
        <topology evidence="1">Multi-pass membrane protein</topology>
    </subcellularLocation>
</comment>
<feature type="transmembrane region" description="Helical" evidence="6">
    <location>
        <begin position="170"/>
        <end position="190"/>
    </location>
</feature>
<evidence type="ECO:0000256" key="2">
    <source>
        <dbReference type="ARBA" id="ARBA00010199"/>
    </source>
</evidence>
<evidence type="ECO:0000313" key="8">
    <source>
        <dbReference type="Proteomes" id="UP001139408"/>
    </source>
</evidence>
<feature type="transmembrane region" description="Helical" evidence="6">
    <location>
        <begin position="139"/>
        <end position="158"/>
    </location>
</feature>
<feature type="transmembrane region" description="Helical" evidence="6">
    <location>
        <begin position="320"/>
        <end position="340"/>
    </location>
</feature>
<dbReference type="Pfam" id="PF01554">
    <property type="entry name" value="MatE"/>
    <property type="match status" value="2"/>
</dbReference>
<dbReference type="InterPro" id="IPR002528">
    <property type="entry name" value="MATE_fam"/>
</dbReference>
<gene>
    <name evidence="7" type="ORF">L2749_17305</name>
</gene>
<feature type="transmembrane region" description="Helical" evidence="6">
    <location>
        <begin position="93"/>
        <end position="119"/>
    </location>
</feature>
<dbReference type="NCBIfam" id="TIGR00797">
    <property type="entry name" value="matE"/>
    <property type="match status" value="1"/>
</dbReference>
<feature type="transmembrane region" description="Helical" evidence="6">
    <location>
        <begin position="16"/>
        <end position="36"/>
    </location>
</feature>
<keyword evidence="4 6" id="KW-1133">Transmembrane helix</keyword>
<proteinExistence type="inferred from homology"/>
<dbReference type="GO" id="GO:0042910">
    <property type="term" value="F:xenobiotic transmembrane transporter activity"/>
    <property type="evidence" value="ECO:0007669"/>
    <property type="project" value="InterPro"/>
</dbReference>
<keyword evidence="3 6" id="KW-0812">Transmembrane</keyword>
<dbReference type="EMBL" id="JAKILJ010000046">
    <property type="protein sequence ID" value="MCL1106987.1"/>
    <property type="molecule type" value="Genomic_DNA"/>
</dbReference>
<reference evidence="7" key="1">
    <citation type="submission" date="2022-01" db="EMBL/GenBank/DDBJ databases">
        <title>Whole genome-based taxonomy of the Shewanellaceae.</title>
        <authorList>
            <person name="Martin-Rodriguez A.J."/>
        </authorList>
    </citation>
    <scope>NUCLEOTIDE SEQUENCE</scope>
    <source>
        <strain evidence="7">DSM 23803</strain>
    </source>
</reference>
<comment type="caution">
    <text evidence="7">The sequence shown here is derived from an EMBL/GenBank/DDBJ whole genome shotgun (WGS) entry which is preliminary data.</text>
</comment>
<feature type="transmembrane region" description="Helical" evidence="6">
    <location>
        <begin position="389"/>
        <end position="409"/>
    </location>
</feature>
<feature type="transmembrane region" description="Helical" evidence="6">
    <location>
        <begin position="273"/>
        <end position="299"/>
    </location>
</feature>
<evidence type="ECO:0000256" key="1">
    <source>
        <dbReference type="ARBA" id="ARBA00004141"/>
    </source>
</evidence>
<evidence type="ECO:0000256" key="4">
    <source>
        <dbReference type="ARBA" id="ARBA00022989"/>
    </source>
</evidence>
<dbReference type="GO" id="GO:0015297">
    <property type="term" value="F:antiporter activity"/>
    <property type="evidence" value="ECO:0007669"/>
    <property type="project" value="InterPro"/>
</dbReference>
<evidence type="ECO:0000256" key="5">
    <source>
        <dbReference type="ARBA" id="ARBA00023136"/>
    </source>
</evidence>
<dbReference type="CDD" id="cd13136">
    <property type="entry name" value="MATE_DinF_like"/>
    <property type="match status" value="1"/>
</dbReference>
<evidence type="ECO:0000256" key="6">
    <source>
        <dbReference type="SAM" id="Phobius"/>
    </source>
</evidence>
<keyword evidence="5 6" id="KW-0472">Membrane</keyword>
<dbReference type="GO" id="GO:0005886">
    <property type="term" value="C:plasma membrane"/>
    <property type="evidence" value="ECO:0007669"/>
    <property type="project" value="TreeGrafter"/>
</dbReference>
<evidence type="ECO:0000313" key="7">
    <source>
        <dbReference type="EMBL" id="MCL1106987.1"/>
    </source>
</evidence>
<organism evidence="7 8">
    <name type="scientific">Shewanella algicola</name>
    <dbReference type="NCBI Taxonomy" id="640633"/>
    <lineage>
        <taxon>Bacteria</taxon>
        <taxon>Pseudomonadati</taxon>
        <taxon>Pseudomonadota</taxon>
        <taxon>Gammaproteobacteria</taxon>
        <taxon>Alteromonadales</taxon>
        <taxon>Shewanellaceae</taxon>
        <taxon>Shewanella</taxon>
    </lineage>
</organism>
<dbReference type="PANTHER" id="PTHR42893">
    <property type="entry name" value="PROTEIN DETOXIFICATION 44, CHLOROPLASTIC-RELATED"/>
    <property type="match status" value="1"/>
</dbReference>
<feature type="transmembrane region" description="Helical" evidence="6">
    <location>
        <begin position="196"/>
        <end position="214"/>
    </location>
</feature>
<dbReference type="AlphaFoldDB" id="A0A9X1Z8J4"/>
<feature type="transmembrane region" description="Helical" evidence="6">
    <location>
        <begin position="248"/>
        <end position="267"/>
    </location>
</feature>
<feature type="transmembrane region" description="Helical" evidence="6">
    <location>
        <begin position="415"/>
        <end position="437"/>
    </location>
</feature>
<sequence length="449" mass="49609">MSVSALLLNHHKHRQLLALATPMILSNITIPLLGLVDTAVIGHLGQAYYLGGVALGSTIITLMIWLLGFLRMSTTGLVAQAYGADDKITQQQLLLQGCILALTLGVACVILQSPIVNFALSLSDASEQVMLYCRQYVDIRIWSLPFALVNLVLLGWLLGRQAPKAAMWQLIIANCANIILDVVFVIGFNWDVQGAALASVIADICAFSVALIMVKRQLTKMGDFNLKHRLSQLTLRGYGRLLSLNRDIFIRSLCLQAAFSFMTFHGAGLGDNIIAANAVLLNLLMLISYALDGIAYYAEAEVGRAFGQNNQPLLHDSVQLAFYWSAAIAVLFSLLFWGAGSGIIQLLTNVEAVQQAANQYLIWLIFLPILAFGCYLFDGVYIGAAQGKIMRNSMIIATFAVYFPCWYLLQAWGNHSLWAAMSVFMLCRSMTLGWHYFYKLRYRLKTSNV</sequence>
<evidence type="ECO:0000256" key="3">
    <source>
        <dbReference type="ARBA" id="ARBA00022692"/>
    </source>
</evidence>